<reference evidence="1" key="1">
    <citation type="journal article" date="2023" name="Science">
        <title>Genome structures resolve the early diversification of teleost fishes.</title>
        <authorList>
            <person name="Parey E."/>
            <person name="Louis A."/>
            <person name="Montfort J."/>
            <person name="Bouchez O."/>
            <person name="Roques C."/>
            <person name="Iampietro C."/>
            <person name="Lluch J."/>
            <person name="Castinel A."/>
            <person name="Donnadieu C."/>
            <person name="Desvignes T."/>
            <person name="Floi Bucao C."/>
            <person name="Jouanno E."/>
            <person name="Wen M."/>
            <person name="Mejri S."/>
            <person name="Dirks R."/>
            <person name="Jansen H."/>
            <person name="Henkel C."/>
            <person name="Chen W.J."/>
            <person name="Zahm M."/>
            <person name="Cabau C."/>
            <person name="Klopp C."/>
            <person name="Thompson A.W."/>
            <person name="Robinson-Rechavi M."/>
            <person name="Braasch I."/>
            <person name="Lecointre G."/>
            <person name="Bobe J."/>
            <person name="Postlethwait J.H."/>
            <person name="Berthelot C."/>
            <person name="Roest Crollius H."/>
            <person name="Guiguen Y."/>
        </authorList>
    </citation>
    <scope>NUCLEOTIDE SEQUENCE</scope>
    <source>
        <strain evidence="1">WJC10195</strain>
    </source>
</reference>
<evidence type="ECO:0000313" key="2">
    <source>
        <dbReference type="Proteomes" id="UP001152622"/>
    </source>
</evidence>
<keyword evidence="2" id="KW-1185">Reference proteome</keyword>
<proteinExistence type="predicted"/>
<comment type="caution">
    <text evidence="1">The sequence shown here is derived from an EMBL/GenBank/DDBJ whole genome shotgun (WGS) entry which is preliminary data.</text>
</comment>
<evidence type="ECO:0000313" key="1">
    <source>
        <dbReference type="EMBL" id="KAJ8346905.1"/>
    </source>
</evidence>
<sequence>MTIATDSTPAFSLLRIPASYRRGVETPVRGDRCFRSREKEADVEEVRISRRVAKLARVPTGSHRDV</sequence>
<protein>
    <submittedName>
        <fullName evidence="1">Uncharacterized protein</fullName>
    </submittedName>
</protein>
<accession>A0A9Q1EXJ3</accession>
<dbReference type="AlphaFoldDB" id="A0A9Q1EXJ3"/>
<organism evidence="1 2">
    <name type="scientific">Synaphobranchus kaupii</name>
    <name type="common">Kaup's arrowtooth eel</name>
    <dbReference type="NCBI Taxonomy" id="118154"/>
    <lineage>
        <taxon>Eukaryota</taxon>
        <taxon>Metazoa</taxon>
        <taxon>Chordata</taxon>
        <taxon>Craniata</taxon>
        <taxon>Vertebrata</taxon>
        <taxon>Euteleostomi</taxon>
        <taxon>Actinopterygii</taxon>
        <taxon>Neopterygii</taxon>
        <taxon>Teleostei</taxon>
        <taxon>Anguilliformes</taxon>
        <taxon>Synaphobranchidae</taxon>
        <taxon>Synaphobranchus</taxon>
    </lineage>
</organism>
<name>A0A9Q1EXJ3_SYNKA</name>
<gene>
    <name evidence="1" type="ORF">SKAU_G00283060</name>
</gene>
<dbReference type="Proteomes" id="UP001152622">
    <property type="component" value="Chromosome 11"/>
</dbReference>
<dbReference type="EMBL" id="JAINUF010000011">
    <property type="protein sequence ID" value="KAJ8346905.1"/>
    <property type="molecule type" value="Genomic_DNA"/>
</dbReference>